<dbReference type="EMBL" id="JGZR01000006">
    <property type="protein sequence ID" value="KFJ03911.1"/>
    <property type="molecule type" value="Genomic_DNA"/>
</dbReference>
<reference evidence="1" key="1">
    <citation type="submission" date="2014-03" db="EMBL/GenBank/DDBJ databases">
        <title>Genomics of Bifidobacteria.</title>
        <authorList>
            <person name="Ventura M."/>
            <person name="Milani C."/>
            <person name="Lugli G.A."/>
        </authorList>
    </citation>
    <scope>NUCLEOTIDE SEQUENCE [LARGE SCALE GENOMIC DNA]</scope>
    <source>
        <strain evidence="1">LMG 11597</strain>
    </source>
</reference>
<gene>
    <name evidence="1" type="ORF">BISU_0387</name>
</gene>
<keyword evidence="2" id="KW-1185">Reference proteome</keyword>
<dbReference type="AlphaFoldDB" id="A0A087E810"/>
<comment type="caution">
    <text evidence="1">The sequence shown here is derived from an EMBL/GenBank/DDBJ whole genome shotgun (WGS) entry which is preliminary data.</text>
</comment>
<accession>A0A087E810</accession>
<proteinExistence type="predicted"/>
<name>A0A087E810_9BIFI</name>
<protein>
    <submittedName>
        <fullName evidence="1">Uncharacterized protein</fullName>
    </submittedName>
</protein>
<evidence type="ECO:0000313" key="1">
    <source>
        <dbReference type="EMBL" id="KFJ03911.1"/>
    </source>
</evidence>
<sequence length="42" mass="4879">MGSVISKGTLMTLILFVQWWIMERNLASSDSCPRRHKRLDNS</sequence>
<organism evidence="1 2">
    <name type="scientific">Bifidobacterium subtile</name>
    <dbReference type="NCBI Taxonomy" id="77635"/>
    <lineage>
        <taxon>Bacteria</taxon>
        <taxon>Bacillati</taxon>
        <taxon>Actinomycetota</taxon>
        <taxon>Actinomycetes</taxon>
        <taxon>Bifidobacteriales</taxon>
        <taxon>Bifidobacteriaceae</taxon>
        <taxon>Bifidobacterium</taxon>
    </lineage>
</organism>
<evidence type="ECO:0000313" key="2">
    <source>
        <dbReference type="Proteomes" id="UP000029055"/>
    </source>
</evidence>
<dbReference type="Proteomes" id="UP000029055">
    <property type="component" value="Unassembled WGS sequence"/>
</dbReference>